<dbReference type="InterPro" id="IPR036390">
    <property type="entry name" value="WH_DNA-bd_sf"/>
</dbReference>
<keyword evidence="3" id="KW-0238">DNA-binding</keyword>
<sequence>MNITLRQLRAFVAVAEVGQFTLAASRIHISQSALSALVKELEGELGVRLFDRHTRSVRLTTSGVDFLDRARRVLQELDQALHVTREVATFNRGRVSVACATVLSTTLVVPFMKVFNTKHPGVRLELIDVAEQGIQRAVLDGIADFGIGTQIQTDPEIVATLLFRDVYRAVLPAGHAMAGKRAVPWRLLEDEPWIALSPLSPIRREIDAHIKILGINPKVAYEVSFPSTVFAMIRQRMGVSVLPANAQQMPEVQGLTFRPLTPPVPKRLVVTFRQKLRGLSPAAQLFHDMLLAWGKENLATLAPSSVPG</sequence>
<accession>A0ABT7NE31</accession>
<dbReference type="Gene3D" id="1.10.10.10">
    <property type="entry name" value="Winged helix-like DNA-binding domain superfamily/Winged helix DNA-binding domain"/>
    <property type="match status" value="1"/>
</dbReference>
<comment type="similarity">
    <text evidence="1">Belongs to the LysR transcriptional regulatory family.</text>
</comment>
<keyword evidence="4" id="KW-0804">Transcription</keyword>
<proteinExistence type="inferred from homology"/>
<evidence type="ECO:0000256" key="4">
    <source>
        <dbReference type="ARBA" id="ARBA00023163"/>
    </source>
</evidence>
<feature type="domain" description="HTH lysR-type" evidence="5">
    <location>
        <begin position="3"/>
        <end position="60"/>
    </location>
</feature>
<gene>
    <name evidence="6" type="ORF">QTH91_16925</name>
</gene>
<evidence type="ECO:0000313" key="6">
    <source>
        <dbReference type="EMBL" id="MDM0046177.1"/>
    </source>
</evidence>
<dbReference type="PROSITE" id="PS50931">
    <property type="entry name" value="HTH_LYSR"/>
    <property type="match status" value="1"/>
</dbReference>
<dbReference type="RefSeq" id="WP_286661264.1">
    <property type="nucleotide sequence ID" value="NZ_JASZYV010000003.1"/>
</dbReference>
<dbReference type="Gene3D" id="3.40.190.290">
    <property type="match status" value="1"/>
</dbReference>
<dbReference type="EMBL" id="JASZYV010000003">
    <property type="protein sequence ID" value="MDM0046177.1"/>
    <property type="molecule type" value="Genomic_DNA"/>
</dbReference>
<dbReference type="InterPro" id="IPR005119">
    <property type="entry name" value="LysR_subst-bd"/>
</dbReference>
<evidence type="ECO:0000256" key="1">
    <source>
        <dbReference type="ARBA" id="ARBA00009437"/>
    </source>
</evidence>
<evidence type="ECO:0000256" key="2">
    <source>
        <dbReference type="ARBA" id="ARBA00023015"/>
    </source>
</evidence>
<dbReference type="PANTHER" id="PTHR30419:SF30">
    <property type="entry name" value="LYSR FAMILY TRANSCRIPTIONAL REGULATOR"/>
    <property type="match status" value="1"/>
</dbReference>
<organism evidence="6 7">
    <name type="scientific">Variovorax dokdonensis</name>
    <dbReference type="NCBI Taxonomy" id="344883"/>
    <lineage>
        <taxon>Bacteria</taxon>
        <taxon>Pseudomonadati</taxon>
        <taxon>Pseudomonadota</taxon>
        <taxon>Betaproteobacteria</taxon>
        <taxon>Burkholderiales</taxon>
        <taxon>Comamonadaceae</taxon>
        <taxon>Variovorax</taxon>
    </lineage>
</organism>
<dbReference type="SUPFAM" id="SSF46785">
    <property type="entry name" value="Winged helix' DNA-binding domain"/>
    <property type="match status" value="1"/>
</dbReference>
<evidence type="ECO:0000256" key="3">
    <source>
        <dbReference type="ARBA" id="ARBA00023125"/>
    </source>
</evidence>
<dbReference type="PANTHER" id="PTHR30419">
    <property type="entry name" value="HTH-TYPE TRANSCRIPTIONAL REGULATOR YBHD"/>
    <property type="match status" value="1"/>
</dbReference>
<keyword evidence="7" id="KW-1185">Reference proteome</keyword>
<dbReference type="Proteomes" id="UP001174908">
    <property type="component" value="Unassembled WGS sequence"/>
</dbReference>
<dbReference type="Pfam" id="PF00126">
    <property type="entry name" value="HTH_1"/>
    <property type="match status" value="1"/>
</dbReference>
<dbReference type="InterPro" id="IPR000847">
    <property type="entry name" value="LysR_HTH_N"/>
</dbReference>
<name>A0ABT7NE31_9BURK</name>
<dbReference type="SUPFAM" id="SSF53850">
    <property type="entry name" value="Periplasmic binding protein-like II"/>
    <property type="match status" value="1"/>
</dbReference>
<dbReference type="InterPro" id="IPR036388">
    <property type="entry name" value="WH-like_DNA-bd_sf"/>
</dbReference>
<dbReference type="PRINTS" id="PR00039">
    <property type="entry name" value="HTHLYSR"/>
</dbReference>
<reference evidence="6" key="1">
    <citation type="submission" date="2023-06" db="EMBL/GenBank/DDBJ databases">
        <authorList>
            <person name="Jiang Y."/>
            <person name="Liu Q."/>
        </authorList>
    </citation>
    <scope>NUCLEOTIDE SEQUENCE</scope>
    <source>
        <strain evidence="6">CGMCC 1.12089</strain>
    </source>
</reference>
<keyword evidence="2" id="KW-0805">Transcription regulation</keyword>
<evidence type="ECO:0000313" key="7">
    <source>
        <dbReference type="Proteomes" id="UP001174908"/>
    </source>
</evidence>
<protein>
    <submittedName>
        <fullName evidence="6">LysR family transcriptional regulator</fullName>
    </submittedName>
</protein>
<dbReference type="CDD" id="cd08440">
    <property type="entry name" value="PBP2_LTTR_like_4"/>
    <property type="match status" value="1"/>
</dbReference>
<dbReference type="Pfam" id="PF03466">
    <property type="entry name" value="LysR_substrate"/>
    <property type="match status" value="1"/>
</dbReference>
<dbReference type="InterPro" id="IPR050950">
    <property type="entry name" value="HTH-type_LysR_regulators"/>
</dbReference>
<evidence type="ECO:0000259" key="5">
    <source>
        <dbReference type="PROSITE" id="PS50931"/>
    </source>
</evidence>
<comment type="caution">
    <text evidence="6">The sequence shown here is derived from an EMBL/GenBank/DDBJ whole genome shotgun (WGS) entry which is preliminary data.</text>
</comment>